<accession>A0A6C0D2N0</accession>
<keyword evidence="2" id="KW-0812">Transmembrane</keyword>
<feature type="compositionally biased region" description="Basic and acidic residues" evidence="1">
    <location>
        <begin position="62"/>
        <end position="75"/>
    </location>
</feature>
<feature type="compositionally biased region" description="Polar residues" evidence="1">
    <location>
        <begin position="50"/>
        <end position="61"/>
    </location>
</feature>
<evidence type="ECO:0000313" key="3">
    <source>
        <dbReference type="EMBL" id="QHT10777.1"/>
    </source>
</evidence>
<evidence type="ECO:0000256" key="2">
    <source>
        <dbReference type="SAM" id="Phobius"/>
    </source>
</evidence>
<organism evidence="3">
    <name type="scientific">viral metagenome</name>
    <dbReference type="NCBI Taxonomy" id="1070528"/>
    <lineage>
        <taxon>unclassified sequences</taxon>
        <taxon>metagenomes</taxon>
        <taxon>organismal metagenomes</taxon>
    </lineage>
</organism>
<name>A0A6C0D2N0_9ZZZZ</name>
<protein>
    <submittedName>
        <fullName evidence="3">Uncharacterized protein</fullName>
    </submittedName>
</protein>
<feature type="region of interest" description="Disordered" evidence="1">
    <location>
        <begin position="50"/>
        <end position="77"/>
    </location>
</feature>
<feature type="transmembrane region" description="Helical" evidence="2">
    <location>
        <begin position="143"/>
        <end position="161"/>
    </location>
</feature>
<feature type="compositionally biased region" description="Basic and acidic residues" evidence="1">
    <location>
        <begin position="21"/>
        <end position="33"/>
    </location>
</feature>
<evidence type="ECO:0000256" key="1">
    <source>
        <dbReference type="SAM" id="MobiDB-lite"/>
    </source>
</evidence>
<feature type="region of interest" description="Disordered" evidence="1">
    <location>
        <begin position="1"/>
        <end position="37"/>
    </location>
</feature>
<dbReference type="EMBL" id="MN739528">
    <property type="protein sequence ID" value="QHT10777.1"/>
    <property type="molecule type" value="Genomic_DNA"/>
</dbReference>
<feature type="transmembrane region" description="Helical" evidence="2">
    <location>
        <begin position="167"/>
        <end position="198"/>
    </location>
</feature>
<dbReference type="AlphaFoldDB" id="A0A6C0D2N0"/>
<reference evidence="3" key="1">
    <citation type="journal article" date="2020" name="Nature">
        <title>Giant virus diversity and host interactions through global metagenomics.</title>
        <authorList>
            <person name="Schulz F."/>
            <person name="Roux S."/>
            <person name="Paez-Espino D."/>
            <person name="Jungbluth S."/>
            <person name="Walsh D.A."/>
            <person name="Denef V.J."/>
            <person name="McMahon K.D."/>
            <person name="Konstantinidis K.T."/>
            <person name="Eloe-Fadrosh E.A."/>
            <person name="Kyrpides N.C."/>
            <person name="Woyke T."/>
        </authorList>
    </citation>
    <scope>NUCLEOTIDE SEQUENCE</scope>
    <source>
        <strain evidence="3">GVMAG-M-3300023174-107</strain>
    </source>
</reference>
<keyword evidence="2" id="KW-0472">Membrane</keyword>
<sequence length="273" mass="30810">MIITVDGRPLNGPSTKISNTLKEETKEKEEEPLMKGGAFGGLAGAVLGFQQSTPPGLQSRQQQRDAHQAKVDQRPRTQVLSETVNPLSAEYKEKIENAITSGDLNQHLLTLRKISSQEAEDSINEAIKKSERHTKLMNKIHKYLLSMLMYYLFYLTGPYIRESIGLFFYWVIWIFLNLFSLLMLFIIFNICLIIIMVIQKSLNISHAVVGGIAKGMQTAIDKAGFRIFGKNIKLLGFLQGPTNKIKASDDKIPRTARQVIEAIIFSFFAPYLK</sequence>
<keyword evidence="2" id="KW-1133">Transmembrane helix</keyword>
<proteinExistence type="predicted"/>